<accession>A0AB37ZA45</accession>
<dbReference type="EMBL" id="FMTL01000002">
    <property type="protein sequence ID" value="SCW71941.1"/>
    <property type="molecule type" value="Genomic_DNA"/>
</dbReference>
<organism evidence="1 2">
    <name type="scientific">Pseudomonas peli</name>
    <dbReference type="NCBI Taxonomy" id="592361"/>
    <lineage>
        <taxon>Bacteria</taxon>
        <taxon>Pseudomonadati</taxon>
        <taxon>Pseudomonadota</taxon>
        <taxon>Gammaproteobacteria</taxon>
        <taxon>Pseudomonadales</taxon>
        <taxon>Pseudomonadaceae</taxon>
        <taxon>Pseudomonas</taxon>
    </lineage>
</organism>
<name>A0AB37ZA45_9PSED</name>
<reference evidence="1 2" key="1">
    <citation type="submission" date="2016-10" db="EMBL/GenBank/DDBJ databases">
        <authorList>
            <person name="Varghese N."/>
            <person name="Submissions S."/>
        </authorList>
    </citation>
    <scope>NUCLEOTIDE SEQUENCE [LARGE SCALE GENOMIC DNA]</scope>
    <source>
        <strain evidence="1 2">DSM 17833</strain>
    </source>
</reference>
<proteinExistence type="predicted"/>
<dbReference type="Proteomes" id="UP000242418">
    <property type="component" value="Unassembled WGS sequence"/>
</dbReference>
<evidence type="ECO:0000313" key="2">
    <source>
        <dbReference type="Proteomes" id="UP000242418"/>
    </source>
</evidence>
<protein>
    <submittedName>
        <fullName evidence="1">Uncharacterized protein</fullName>
    </submittedName>
</protein>
<keyword evidence="2" id="KW-1185">Reference proteome</keyword>
<sequence>MNITDYESLLLAAKSQSEPQRLLFVFLRASLPEDHETEEAVRFHSGQGGQLQPVMCVDKTLEELGTFVDLVSEAGNMKQAWHIVLVACLSGRNGIMPSSDDATQPLQIMQTTVENGGDLSNYIAFDRDGTPVRFHS</sequence>
<gene>
    <name evidence="1" type="ORF">SAMN05216370_3114</name>
</gene>
<evidence type="ECO:0000313" key="1">
    <source>
        <dbReference type="EMBL" id="SCW71941.1"/>
    </source>
</evidence>
<dbReference type="AlphaFoldDB" id="A0AB37ZA45"/>
<comment type="caution">
    <text evidence="1">The sequence shown here is derived from an EMBL/GenBank/DDBJ whole genome shotgun (WGS) entry which is preliminary data.</text>
</comment>